<feature type="compositionally biased region" description="Low complexity" evidence="1">
    <location>
        <begin position="17"/>
        <end position="28"/>
    </location>
</feature>
<evidence type="ECO:0000313" key="3">
    <source>
        <dbReference type="Proteomes" id="UP001530377"/>
    </source>
</evidence>
<dbReference type="EMBL" id="JALLPB020000185">
    <property type="protein sequence ID" value="KAL3815750.1"/>
    <property type="molecule type" value="Genomic_DNA"/>
</dbReference>
<proteinExistence type="predicted"/>
<feature type="region of interest" description="Disordered" evidence="1">
    <location>
        <begin position="156"/>
        <end position="183"/>
    </location>
</feature>
<evidence type="ECO:0000256" key="1">
    <source>
        <dbReference type="SAM" id="MobiDB-lite"/>
    </source>
</evidence>
<organism evidence="2 3">
    <name type="scientific">Cyclostephanos tholiformis</name>
    <dbReference type="NCBI Taxonomy" id="382380"/>
    <lineage>
        <taxon>Eukaryota</taxon>
        <taxon>Sar</taxon>
        <taxon>Stramenopiles</taxon>
        <taxon>Ochrophyta</taxon>
        <taxon>Bacillariophyta</taxon>
        <taxon>Coscinodiscophyceae</taxon>
        <taxon>Thalassiosirophycidae</taxon>
        <taxon>Stephanodiscales</taxon>
        <taxon>Stephanodiscaceae</taxon>
        <taxon>Cyclostephanos</taxon>
    </lineage>
</organism>
<protein>
    <submittedName>
        <fullName evidence="2">Uncharacterized protein</fullName>
    </submittedName>
</protein>
<dbReference type="AlphaFoldDB" id="A0ABD3RS22"/>
<keyword evidence="3" id="KW-1185">Reference proteome</keyword>
<name>A0ABD3RS22_9STRA</name>
<dbReference type="Proteomes" id="UP001530377">
    <property type="component" value="Unassembled WGS sequence"/>
</dbReference>
<reference evidence="2 3" key="1">
    <citation type="submission" date="2024-10" db="EMBL/GenBank/DDBJ databases">
        <title>Updated reference genomes for cyclostephanoid diatoms.</title>
        <authorList>
            <person name="Roberts W.R."/>
            <person name="Alverson A.J."/>
        </authorList>
    </citation>
    <scope>NUCLEOTIDE SEQUENCE [LARGE SCALE GENOMIC DNA]</scope>
    <source>
        <strain evidence="2 3">AJA228-03</strain>
    </source>
</reference>
<evidence type="ECO:0000313" key="2">
    <source>
        <dbReference type="EMBL" id="KAL3815750.1"/>
    </source>
</evidence>
<feature type="compositionally biased region" description="Basic and acidic residues" evidence="1">
    <location>
        <begin position="1"/>
        <end position="13"/>
    </location>
</feature>
<sequence length="213" mass="23405">MKIHVIDEERTTMTEEVSVSKSDASSKGSNHCQHPLLEFVEAACVGSSWFTSCFPCAIVTINDSNDVVVSKLSRESAMNAMYSRNCTSATDTPISNEERPIKKGSEQDLTVTEYQHRRKTEHEFASLCESDAPVTNTRSLVKHSSEGVEFTKVASTVTPNDDTGSMPVAGSDKREDLSSVSSVDMKPICSVPRKKNNCKMKLFGRKKSESSQP</sequence>
<feature type="region of interest" description="Disordered" evidence="1">
    <location>
        <begin position="1"/>
        <end position="28"/>
    </location>
</feature>
<comment type="caution">
    <text evidence="2">The sequence shown here is derived from an EMBL/GenBank/DDBJ whole genome shotgun (WGS) entry which is preliminary data.</text>
</comment>
<gene>
    <name evidence="2" type="ORF">ACHAXA_004952</name>
</gene>
<accession>A0ABD3RS22</accession>